<dbReference type="RefSeq" id="WP_074970017.1">
    <property type="nucleotide sequence ID" value="NZ_CBCRYP010000068.1"/>
</dbReference>
<reference evidence="2 3" key="1">
    <citation type="submission" date="2016-10" db="EMBL/GenBank/DDBJ databases">
        <authorList>
            <person name="de Groot N.N."/>
        </authorList>
    </citation>
    <scope>NUCLEOTIDE SEQUENCE [LARGE SCALE GENOMIC DNA]</scope>
    <source>
        <strain evidence="2 3">DSM 8537</strain>
    </source>
</reference>
<protein>
    <submittedName>
        <fullName evidence="2">Predicted enzyme of the cupin superfamily</fullName>
    </submittedName>
</protein>
<keyword evidence="3" id="KW-1185">Reference proteome</keyword>
<dbReference type="STRING" id="34004.SAMN04488021_13827"/>
<dbReference type="EMBL" id="FOPU01000038">
    <property type="protein sequence ID" value="SFH85829.1"/>
    <property type="molecule type" value="Genomic_DNA"/>
</dbReference>
<dbReference type="PANTHER" id="PTHR40943:SF1">
    <property type="entry name" value="CYTOPLASMIC PROTEIN"/>
    <property type="match status" value="1"/>
</dbReference>
<proteinExistence type="predicted"/>
<accession>A0A1I3DGW9</accession>
<dbReference type="Gene3D" id="2.60.120.10">
    <property type="entry name" value="Jelly Rolls"/>
    <property type="match status" value="1"/>
</dbReference>
<evidence type="ECO:0000313" key="2">
    <source>
        <dbReference type="EMBL" id="SFH85829.1"/>
    </source>
</evidence>
<dbReference type="InterPro" id="IPR014710">
    <property type="entry name" value="RmlC-like_jellyroll"/>
</dbReference>
<dbReference type="InterPro" id="IPR011051">
    <property type="entry name" value="RmlC_Cupin_sf"/>
</dbReference>
<evidence type="ECO:0000259" key="1">
    <source>
        <dbReference type="Pfam" id="PF05899"/>
    </source>
</evidence>
<organism evidence="2 3">
    <name type="scientific">Paracoccus aminovorans</name>
    <dbReference type="NCBI Taxonomy" id="34004"/>
    <lineage>
        <taxon>Bacteria</taxon>
        <taxon>Pseudomonadati</taxon>
        <taxon>Pseudomonadota</taxon>
        <taxon>Alphaproteobacteria</taxon>
        <taxon>Rhodobacterales</taxon>
        <taxon>Paracoccaceae</taxon>
        <taxon>Paracoccus</taxon>
    </lineage>
</organism>
<dbReference type="AlphaFoldDB" id="A0A1I3DGW9"/>
<dbReference type="PANTHER" id="PTHR40943">
    <property type="entry name" value="CYTOPLASMIC PROTEIN-RELATED"/>
    <property type="match status" value="1"/>
</dbReference>
<sequence>MDSIPTAEAATKPRLILFGAPEIPRAAKENAAATLSGDPEQGLWLYCDDTRTNARFGLWEARASRFRIRMDGYTEFCHILEGEAEIIDLSDGRRWTVQAGQSFVMEIGMEMEWHVPRYIRKCFAISSAGAQGASTDRAAKT</sequence>
<dbReference type="Proteomes" id="UP000183635">
    <property type="component" value="Unassembled WGS sequence"/>
</dbReference>
<dbReference type="Pfam" id="PF05899">
    <property type="entry name" value="Cupin_3"/>
    <property type="match status" value="1"/>
</dbReference>
<feature type="domain" description="(S)-ureidoglycine aminohydrolase cupin" evidence="1">
    <location>
        <begin position="55"/>
        <end position="122"/>
    </location>
</feature>
<dbReference type="InterPro" id="IPR008579">
    <property type="entry name" value="UGlyAH_Cupin_dom"/>
</dbReference>
<evidence type="ECO:0000313" key="3">
    <source>
        <dbReference type="Proteomes" id="UP000183635"/>
    </source>
</evidence>
<gene>
    <name evidence="2" type="ORF">SAMN04488021_13827</name>
</gene>
<name>A0A1I3DGW9_9RHOB</name>
<dbReference type="SUPFAM" id="SSF51182">
    <property type="entry name" value="RmlC-like cupins"/>
    <property type="match status" value="1"/>
</dbReference>